<evidence type="ECO:0000256" key="1">
    <source>
        <dbReference type="ARBA" id="ARBA00004496"/>
    </source>
</evidence>
<organism evidence="13 14">
    <name type="scientific">Boudabousia liubingyangii</name>
    <dbReference type="NCBI Taxonomy" id="1921764"/>
    <lineage>
        <taxon>Bacteria</taxon>
        <taxon>Bacillati</taxon>
        <taxon>Actinomycetota</taxon>
        <taxon>Actinomycetes</taxon>
        <taxon>Actinomycetales</taxon>
        <taxon>Actinomycetaceae</taxon>
        <taxon>Boudabousia</taxon>
    </lineage>
</organism>
<dbReference type="Proteomes" id="UP000186785">
    <property type="component" value="Unassembled WGS sequence"/>
</dbReference>
<feature type="binding site" evidence="11">
    <location>
        <position position="82"/>
    </location>
    <ligand>
        <name>Zn(2+)</name>
        <dbReference type="ChEBI" id="CHEBI:29105"/>
    </ligand>
</feature>
<comment type="similarity">
    <text evidence="2">Belongs to the Fur family.</text>
</comment>
<dbReference type="RefSeq" id="WP_073709156.1">
    <property type="nucleotide sequence ID" value="NZ_MQSU01000002.1"/>
</dbReference>
<keyword evidence="9" id="KW-0238">DNA-binding</keyword>
<comment type="cofactor">
    <cofactor evidence="11">
        <name>Zn(2+)</name>
        <dbReference type="ChEBI" id="CHEBI:29105"/>
    </cofactor>
    <text evidence="11">Binds 1 zinc ion per subunit.</text>
</comment>
<dbReference type="SUPFAM" id="SSF46785">
    <property type="entry name" value="Winged helix' DNA-binding domain"/>
    <property type="match status" value="1"/>
</dbReference>
<comment type="subcellular location">
    <subcellularLocation>
        <location evidence="1">Cytoplasm</location>
    </subcellularLocation>
</comment>
<keyword evidence="12" id="KW-0408">Iron</keyword>
<dbReference type="GO" id="GO:0008270">
    <property type="term" value="F:zinc ion binding"/>
    <property type="evidence" value="ECO:0007669"/>
    <property type="project" value="TreeGrafter"/>
</dbReference>
<feature type="binding site" evidence="11">
    <location>
        <position position="119"/>
    </location>
    <ligand>
        <name>Zn(2+)</name>
        <dbReference type="ChEBI" id="CHEBI:29105"/>
    </ligand>
</feature>
<feature type="binding site" evidence="12">
    <location>
        <position position="94"/>
    </location>
    <ligand>
        <name>Fe cation</name>
        <dbReference type="ChEBI" id="CHEBI:24875"/>
    </ligand>
</feature>
<dbReference type="EMBL" id="MQSV01000002">
    <property type="protein sequence ID" value="OKL49171.1"/>
    <property type="molecule type" value="Genomic_DNA"/>
</dbReference>
<evidence type="ECO:0000256" key="4">
    <source>
        <dbReference type="ARBA" id="ARBA00022490"/>
    </source>
</evidence>
<sequence length="124" mass="14245">MTRQRAAIEKQLSETDQFRSAQQLHDDLRDAGHVIGLATVYRTLQSMANDKEVDVARNDDGEAMYRRCIAFEHHHHLICRNCNKTVEIASEEIEQWVRSVADHYGYTDVEHIADLTGLCQDCSK</sequence>
<proteinExistence type="inferred from homology"/>
<protein>
    <submittedName>
        <fullName evidence="13">Transcriptional repressor</fullName>
    </submittedName>
</protein>
<dbReference type="InterPro" id="IPR036388">
    <property type="entry name" value="WH-like_DNA-bd_sf"/>
</dbReference>
<evidence type="ECO:0000256" key="5">
    <source>
        <dbReference type="ARBA" id="ARBA00022491"/>
    </source>
</evidence>
<feature type="binding site" evidence="12">
    <location>
        <position position="111"/>
    </location>
    <ligand>
        <name>Fe cation</name>
        <dbReference type="ChEBI" id="CHEBI:24875"/>
    </ligand>
</feature>
<dbReference type="FunFam" id="1.10.10.10:FF:000459">
    <property type="entry name" value="Ferric uptake regulation protein"/>
    <property type="match status" value="1"/>
</dbReference>
<feature type="binding site" evidence="12">
    <location>
        <position position="73"/>
    </location>
    <ligand>
        <name>Fe cation</name>
        <dbReference type="ChEBI" id="CHEBI:24875"/>
    </ligand>
</feature>
<gene>
    <name evidence="13" type="ORF">BSR29_03390</name>
</gene>
<dbReference type="STRING" id="1921764.BSR28_02965"/>
<comment type="subunit">
    <text evidence="3">Homodimer.</text>
</comment>
<evidence type="ECO:0000313" key="14">
    <source>
        <dbReference type="Proteomes" id="UP000186785"/>
    </source>
</evidence>
<accession>A0A1Q5PNM1</accession>
<dbReference type="OrthoDB" id="8659436at2"/>
<dbReference type="Gene3D" id="1.10.10.10">
    <property type="entry name" value="Winged helix-like DNA-binding domain superfamily/Winged helix DNA-binding domain"/>
    <property type="match status" value="1"/>
</dbReference>
<comment type="cofactor">
    <cofactor evidence="12">
        <name>Mn(2+)</name>
        <dbReference type="ChEBI" id="CHEBI:29035"/>
    </cofactor>
    <cofactor evidence="12">
        <name>Fe(2+)</name>
        <dbReference type="ChEBI" id="CHEBI:29033"/>
    </cofactor>
    <text evidence="12">Binds 1 Mn(2+) or Fe(2+) ion per subunit.</text>
</comment>
<dbReference type="GO" id="GO:0005829">
    <property type="term" value="C:cytosol"/>
    <property type="evidence" value="ECO:0007669"/>
    <property type="project" value="TreeGrafter"/>
</dbReference>
<evidence type="ECO:0000256" key="2">
    <source>
        <dbReference type="ARBA" id="ARBA00007957"/>
    </source>
</evidence>
<dbReference type="InterPro" id="IPR002481">
    <property type="entry name" value="FUR"/>
</dbReference>
<keyword evidence="7 11" id="KW-0862">Zinc</keyword>
<dbReference type="PANTHER" id="PTHR33202:SF2">
    <property type="entry name" value="FERRIC UPTAKE REGULATION PROTEIN"/>
    <property type="match status" value="1"/>
</dbReference>
<dbReference type="Gene3D" id="3.30.1490.190">
    <property type="match status" value="1"/>
</dbReference>
<evidence type="ECO:0000256" key="8">
    <source>
        <dbReference type="ARBA" id="ARBA00023015"/>
    </source>
</evidence>
<evidence type="ECO:0000313" key="13">
    <source>
        <dbReference type="EMBL" id="OKL49171.1"/>
    </source>
</evidence>
<dbReference type="GO" id="GO:0003700">
    <property type="term" value="F:DNA-binding transcription factor activity"/>
    <property type="evidence" value="ECO:0007669"/>
    <property type="project" value="InterPro"/>
</dbReference>
<keyword evidence="10" id="KW-0804">Transcription</keyword>
<keyword evidence="4" id="KW-0963">Cytoplasm</keyword>
<comment type="caution">
    <text evidence="13">The sequence shown here is derived from an EMBL/GenBank/DDBJ whole genome shotgun (WGS) entry which is preliminary data.</text>
</comment>
<evidence type="ECO:0000256" key="3">
    <source>
        <dbReference type="ARBA" id="ARBA00011738"/>
    </source>
</evidence>
<dbReference type="GO" id="GO:0045892">
    <property type="term" value="P:negative regulation of DNA-templated transcription"/>
    <property type="evidence" value="ECO:0007669"/>
    <property type="project" value="TreeGrafter"/>
</dbReference>
<dbReference type="GO" id="GO:1900376">
    <property type="term" value="P:regulation of secondary metabolite biosynthetic process"/>
    <property type="evidence" value="ECO:0007669"/>
    <property type="project" value="TreeGrafter"/>
</dbReference>
<evidence type="ECO:0000256" key="12">
    <source>
        <dbReference type="PIRSR" id="PIRSR602481-2"/>
    </source>
</evidence>
<keyword evidence="6 11" id="KW-0479">Metal-binding</keyword>
<evidence type="ECO:0000256" key="6">
    <source>
        <dbReference type="ARBA" id="ARBA00022723"/>
    </source>
</evidence>
<dbReference type="CDD" id="cd07153">
    <property type="entry name" value="Fur_like"/>
    <property type="match status" value="1"/>
</dbReference>
<dbReference type="InterPro" id="IPR036390">
    <property type="entry name" value="WH_DNA-bd_sf"/>
</dbReference>
<dbReference type="Pfam" id="PF01475">
    <property type="entry name" value="FUR"/>
    <property type="match status" value="1"/>
</dbReference>
<keyword evidence="5" id="KW-0678">Repressor</keyword>
<evidence type="ECO:0000256" key="7">
    <source>
        <dbReference type="ARBA" id="ARBA00022833"/>
    </source>
</evidence>
<evidence type="ECO:0000256" key="9">
    <source>
        <dbReference type="ARBA" id="ARBA00023125"/>
    </source>
</evidence>
<dbReference type="PANTHER" id="PTHR33202">
    <property type="entry name" value="ZINC UPTAKE REGULATION PROTEIN"/>
    <property type="match status" value="1"/>
</dbReference>
<dbReference type="InterPro" id="IPR043135">
    <property type="entry name" value="Fur_C"/>
</dbReference>
<dbReference type="AlphaFoldDB" id="A0A1Q5PNM1"/>
<name>A0A1Q5PNM1_9ACTO</name>
<keyword evidence="8" id="KW-0805">Transcription regulation</keyword>
<dbReference type="GO" id="GO:0000976">
    <property type="term" value="F:transcription cis-regulatory region binding"/>
    <property type="evidence" value="ECO:0007669"/>
    <property type="project" value="TreeGrafter"/>
</dbReference>
<evidence type="ECO:0000256" key="10">
    <source>
        <dbReference type="ARBA" id="ARBA00023163"/>
    </source>
</evidence>
<feature type="binding site" evidence="11">
    <location>
        <position position="79"/>
    </location>
    <ligand>
        <name>Zn(2+)</name>
        <dbReference type="ChEBI" id="CHEBI:29105"/>
    </ligand>
</feature>
<feature type="binding site" evidence="11">
    <location>
        <position position="122"/>
    </location>
    <ligand>
        <name>Zn(2+)</name>
        <dbReference type="ChEBI" id="CHEBI:29105"/>
    </ligand>
</feature>
<keyword evidence="14" id="KW-1185">Reference proteome</keyword>
<reference evidence="13 14" key="1">
    <citation type="submission" date="2016-11" db="EMBL/GenBank/DDBJ databases">
        <title>Actinomyces gypaetusis sp. nov. isolated from the vulture Gypaetus barbatus in Qinghai Tibet Plateau China.</title>
        <authorList>
            <person name="Meng X."/>
        </authorList>
    </citation>
    <scope>NUCLEOTIDE SEQUENCE [LARGE SCALE GENOMIC DNA]</scope>
    <source>
        <strain evidence="13 14">VUL4_2</strain>
    </source>
</reference>
<evidence type="ECO:0000256" key="11">
    <source>
        <dbReference type="PIRSR" id="PIRSR602481-1"/>
    </source>
</evidence>